<organism evidence="2 3">
    <name type="scientific">Popillia japonica</name>
    <name type="common">Japanese beetle</name>
    <dbReference type="NCBI Taxonomy" id="7064"/>
    <lineage>
        <taxon>Eukaryota</taxon>
        <taxon>Metazoa</taxon>
        <taxon>Ecdysozoa</taxon>
        <taxon>Arthropoda</taxon>
        <taxon>Hexapoda</taxon>
        <taxon>Insecta</taxon>
        <taxon>Pterygota</taxon>
        <taxon>Neoptera</taxon>
        <taxon>Endopterygota</taxon>
        <taxon>Coleoptera</taxon>
        <taxon>Polyphaga</taxon>
        <taxon>Scarabaeiformia</taxon>
        <taxon>Scarabaeidae</taxon>
        <taxon>Rutelinae</taxon>
        <taxon>Popillia</taxon>
    </lineage>
</organism>
<comment type="caution">
    <text evidence="2">The sequence shown here is derived from an EMBL/GenBank/DDBJ whole genome shotgun (WGS) entry which is preliminary data.</text>
</comment>
<accession>A0AAW1NC77</accession>
<evidence type="ECO:0000256" key="1">
    <source>
        <dbReference type="SAM" id="MobiDB-lite"/>
    </source>
</evidence>
<feature type="region of interest" description="Disordered" evidence="1">
    <location>
        <begin position="126"/>
        <end position="165"/>
    </location>
</feature>
<protein>
    <submittedName>
        <fullName evidence="2">Uncharacterized protein</fullName>
    </submittedName>
</protein>
<evidence type="ECO:0000313" key="2">
    <source>
        <dbReference type="EMBL" id="KAK9754923.1"/>
    </source>
</evidence>
<feature type="compositionally biased region" description="Polar residues" evidence="1">
    <location>
        <begin position="153"/>
        <end position="162"/>
    </location>
</feature>
<sequence>MDPKKRFLTTYKKDYIPRKAEPRKSFLTTYKKDYIPRKAEPRKSYSRQQQFKDPVNESFRHYLKLKGVKINPKEKEEYVENYLEKFKKLYPKLGRIYFAQPIIVPTIERSFLMDGQTIYRADYCDSTKDKASEREESDATGEKTSALPPNWVLPQTTNNQSYRDPRDLEPDALRVVEPVKPTRGSWGASSEVADIMQVITGKSEYGAIISALGDVIIKDQIHGKIVHPKCNCTLHNRPKKGD</sequence>
<proteinExistence type="predicted"/>
<name>A0AAW1NC77_POPJA</name>
<gene>
    <name evidence="2" type="ORF">QE152_g871</name>
</gene>
<reference evidence="2 3" key="1">
    <citation type="journal article" date="2024" name="BMC Genomics">
        <title>De novo assembly and annotation of Popillia japonica's genome with initial clues to its potential as an invasive pest.</title>
        <authorList>
            <person name="Cucini C."/>
            <person name="Boschi S."/>
            <person name="Funari R."/>
            <person name="Cardaioli E."/>
            <person name="Iannotti N."/>
            <person name="Marturano G."/>
            <person name="Paoli F."/>
            <person name="Bruttini M."/>
            <person name="Carapelli A."/>
            <person name="Frati F."/>
            <person name="Nardi F."/>
        </authorList>
    </citation>
    <scope>NUCLEOTIDE SEQUENCE [LARGE SCALE GENOMIC DNA]</scope>
    <source>
        <strain evidence="2">DMR45628</strain>
    </source>
</reference>
<dbReference type="AlphaFoldDB" id="A0AAW1NC77"/>
<dbReference type="EMBL" id="JASPKY010000004">
    <property type="protein sequence ID" value="KAK9754923.1"/>
    <property type="molecule type" value="Genomic_DNA"/>
</dbReference>
<evidence type="ECO:0000313" key="3">
    <source>
        <dbReference type="Proteomes" id="UP001458880"/>
    </source>
</evidence>
<keyword evidence="3" id="KW-1185">Reference proteome</keyword>
<dbReference type="Proteomes" id="UP001458880">
    <property type="component" value="Unassembled WGS sequence"/>
</dbReference>